<keyword evidence="2 7" id="KW-0418">Kinase</keyword>
<dbReference type="InterPro" id="IPR003594">
    <property type="entry name" value="HATPase_dom"/>
</dbReference>
<keyword evidence="3" id="KW-0902">Two-component regulatory system</keyword>
<dbReference type="Proteomes" id="UP000237839">
    <property type="component" value="Unassembled WGS sequence"/>
</dbReference>
<keyword evidence="8" id="KW-1185">Reference proteome</keyword>
<feature type="transmembrane region" description="Helical" evidence="4">
    <location>
        <begin position="35"/>
        <end position="52"/>
    </location>
</feature>
<keyword evidence="4" id="KW-1133">Transmembrane helix</keyword>
<evidence type="ECO:0000259" key="5">
    <source>
        <dbReference type="Pfam" id="PF02518"/>
    </source>
</evidence>
<dbReference type="SUPFAM" id="SSF55874">
    <property type="entry name" value="ATPase domain of HSP90 chaperone/DNA topoisomerase II/histidine kinase"/>
    <property type="match status" value="1"/>
</dbReference>
<evidence type="ECO:0000256" key="2">
    <source>
        <dbReference type="ARBA" id="ARBA00022777"/>
    </source>
</evidence>
<dbReference type="GO" id="GO:0046983">
    <property type="term" value="F:protein dimerization activity"/>
    <property type="evidence" value="ECO:0007669"/>
    <property type="project" value="InterPro"/>
</dbReference>
<dbReference type="Pfam" id="PF07730">
    <property type="entry name" value="HisKA_3"/>
    <property type="match status" value="1"/>
</dbReference>
<dbReference type="InterPro" id="IPR036890">
    <property type="entry name" value="HATPase_C_sf"/>
</dbReference>
<dbReference type="Pfam" id="PF02518">
    <property type="entry name" value="HATPase_c"/>
    <property type="match status" value="1"/>
</dbReference>
<dbReference type="PANTHER" id="PTHR24421:SF63">
    <property type="entry name" value="SENSOR HISTIDINE KINASE DESK"/>
    <property type="match status" value="1"/>
</dbReference>
<evidence type="ECO:0000259" key="6">
    <source>
        <dbReference type="Pfam" id="PF07730"/>
    </source>
</evidence>
<feature type="domain" description="Signal transduction histidine kinase subgroup 3 dimerisation and phosphoacceptor" evidence="6">
    <location>
        <begin position="193"/>
        <end position="257"/>
    </location>
</feature>
<dbReference type="PANTHER" id="PTHR24421">
    <property type="entry name" value="NITRATE/NITRITE SENSOR PROTEIN NARX-RELATED"/>
    <property type="match status" value="1"/>
</dbReference>
<keyword evidence="4" id="KW-0812">Transmembrane</keyword>
<reference evidence="7 8" key="1">
    <citation type="submission" date="2018-02" db="EMBL/GenBank/DDBJ databases">
        <title>Solimicrobium silvestre gen. nov., sp. nov., isolated from alpine forest soil.</title>
        <authorList>
            <person name="Margesin R."/>
            <person name="Albuquerque L."/>
            <person name="Zhang D.-C."/>
            <person name="Froufe H.J.C."/>
            <person name="Severino R."/>
            <person name="Roxo I."/>
            <person name="Egas C."/>
            <person name="Da Costa M.S."/>
        </authorList>
    </citation>
    <scope>NUCLEOTIDE SEQUENCE [LARGE SCALE GENOMIC DNA]</scope>
    <source>
        <strain evidence="7 8">S20-91</strain>
    </source>
</reference>
<name>A0A2S9GXU2_9BURK</name>
<feature type="transmembrane region" description="Helical" evidence="4">
    <location>
        <begin position="61"/>
        <end position="80"/>
    </location>
</feature>
<evidence type="ECO:0000256" key="1">
    <source>
        <dbReference type="ARBA" id="ARBA00022679"/>
    </source>
</evidence>
<feature type="transmembrane region" description="Helical" evidence="4">
    <location>
        <begin position="125"/>
        <end position="144"/>
    </location>
</feature>
<evidence type="ECO:0000313" key="8">
    <source>
        <dbReference type="Proteomes" id="UP000237839"/>
    </source>
</evidence>
<evidence type="ECO:0000313" key="7">
    <source>
        <dbReference type="EMBL" id="PRC92547.1"/>
    </source>
</evidence>
<dbReference type="InterPro" id="IPR050482">
    <property type="entry name" value="Sensor_HK_TwoCompSys"/>
</dbReference>
<dbReference type="Gene3D" id="1.20.5.1930">
    <property type="match status" value="1"/>
</dbReference>
<feature type="transmembrane region" description="Helical" evidence="4">
    <location>
        <begin position="86"/>
        <end position="113"/>
    </location>
</feature>
<dbReference type="AlphaFoldDB" id="A0A2S9GXU2"/>
<dbReference type="CDD" id="cd16917">
    <property type="entry name" value="HATPase_UhpB-NarQ-NarX-like"/>
    <property type="match status" value="1"/>
</dbReference>
<proteinExistence type="predicted"/>
<gene>
    <name evidence="7" type="ORF">S2091_2602</name>
</gene>
<evidence type="ECO:0000256" key="3">
    <source>
        <dbReference type="ARBA" id="ARBA00023012"/>
    </source>
</evidence>
<dbReference type="GO" id="GO:0016020">
    <property type="term" value="C:membrane"/>
    <property type="evidence" value="ECO:0007669"/>
    <property type="project" value="InterPro"/>
</dbReference>
<protein>
    <submittedName>
        <fullName evidence="7">Histidine kinase</fullName>
    </submittedName>
</protein>
<dbReference type="GO" id="GO:0000155">
    <property type="term" value="F:phosphorelay sensor kinase activity"/>
    <property type="evidence" value="ECO:0007669"/>
    <property type="project" value="InterPro"/>
</dbReference>
<accession>A0A2S9GXU2</accession>
<comment type="caution">
    <text evidence="7">The sequence shown here is derived from an EMBL/GenBank/DDBJ whole genome shotgun (WGS) entry which is preliminary data.</text>
</comment>
<keyword evidence="4" id="KW-0472">Membrane</keyword>
<organism evidence="7 8">
    <name type="scientific">Solimicrobium silvestre</name>
    <dbReference type="NCBI Taxonomy" id="2099400"/>
    <lineage>
        <taxon>Bacteria</taxon>
        <taxon>Pseudomonadati</taxon>
        <taxon>Pseudomonadota</taxon>
        <taxon>Betaproteobacteria</taxon>
        <taxon>Burkholderiales</taxon>
        <taxon>Oxalobacteraceae</taxon>
        <taxon>Solimicrobium</taxon>
    </lineage>
</organism>
<dbReference type="Gene3D" id="3.30.565.10">
    <property type="entry name" value="Histidine kinase-like ATPase, C-terminal domain"/>
    <property type="match status" value="1"/>
</dbReference>
<dbReference type="EMBL" id="PUGF01000012">
    <property type="protein sequence ID" value="PRC92547.1"/>
    <property type="molecule type" value="Genomic_DNA"/>
</dbReference>
<evidence type="ECO:0000256" key="4">
    <source>
        <dbReference type="SAM" id="Phobius"/>
    </source>
</evidence>
<keyword evidence="1" id="KW-0808">Transferase</keyword>
<feature type="domain" description="Histidine kinase/HSP90-like ATPase" evidence="5">
    <location>
        <begin position="293"/>
        <end position="365"/>
    </location>
</feature>
<sequence>MRANFPSKRSRAQNNMHELKRILTGPWVPKYHGKAPYFWLLMLVFFAWKYLFTTPSISENVLFWLTIVVFVPLYFGSLWVKNLRSVFFILSVCMLGVLWAPTNFGASVFFIFSAALCSRIEQSRLAFGMLAIVLAILGVVVLTFHLPSNFWFPSLIVSISVGATNILQSNLKRSREQLLRTQEEVAHMATIAERERISRDLHDLLGHTLSLITLKAELAGKLLARDVQACQQEIKDIENSARHALSEVRSAVSGYRQVGFSHELNNARNCLSAANIQLSTQIQTLPLTAATENVLALTLREAVTNIVRHANATHCEIKLELEMDFIVLQIQDNGVGVKNVAAIQQGNGLIGMHERVNATGGRLALKVNNGLALQLFIPMGVAL</sequence>
<dbReference type="InterPro" id="IPR011712">
    <property type="entry name" value="Sig_transdc_His_kin_sub3_dim/P"/>
</dbReference>
<feature type="transmembrane region" description="Helical" evidence="4">
    <location>
        <begin position="150"/>
        <end position="167"/>
    </location>
</feature>